<feature type="compositionally biased region" description="Basic and acidic residues" evidence="1">
    <location>
        <begin position="96"/>
        <end position="109"/>
    </location>
</feature>
<dbReference type="AlphaFoldDB" id="A0A6P6GC83"/>
<dbReference type="Proteomes" id="UP001652623">
    <property type="component" value="Chromosome 7"/>
</dbReference>
<feature type="region of interest" description="Disordered" evidence="1">
    <location>
        <begin position="86"/>
        <end position="109"/>
    </location>
</feature>
<accession>A0A6P6GC83</accession>
<organism evidence="2 3">
    <name type="scientific">Ziziphus jujuba</name>
    <name type="common">Chinese jujube</name>
    <name type="synonym">Ziziphus sativa</name>
    <dbReference type="NCBI Taxonomy" id="326968"/>
    <lineage>
        <taxon>Eukaryota</taxon>
        <taxon>Viridiplantae</taxon>
        <taxon>Streptophyta</taxon>
        <taxon>Embryophyta</taxon>
        <taxon>Tracheophyta</taxon>
        <taxon>Spermatophyta</taxon>
        <taxon>Magnoliopsida</taxon>
        <taxon>eudicotyledons</taxon>
        <taxon>Gunneridae</taxon>
        <taxon>Pentapetalae</taxon>
        <taxon>rosids</taxon>
        <taxon>fabids</taxon>
        <taxon>Rosales</taxon>
        <taxon>Rhamnaceae</taxon>
        <taxon>Paliureae</taxon>
        <taxon>Ziziphus</taxon>
    </lineage>
</organism>
<protein>
    <submittedName>
        <fullName evidence="3">Uncharacterized protein LOC107423450</fullName>
    </submittedName>
</protein>
<dbReference type="GeneID" id="107423450"/>
<dbReference type="KEGG" id="zju:107423450"/>
<sequence length="109" mass="12346">MEGKMMMIEAMEFKSLVLRRALEGSRSTKSSNFPPVRGGIKRKILALLFKKLKLASQQVVHYLLITKCSYHSDQIRIINIVLPQQIDNGGNSSVPLEEREYIGDAQGRK</sequence>
<evidence type="ECO:0000313" key="2">
    <source>
        <dbReference type="Proteomes" id="UP001652623"/>
    </source>
</evidence>
<evidence type="ECO:0000313" key="3">
    <source>
        <dbReference type="RefSeq" id="XP_024931748.1"/>
    </source>
</evidence>
<name>A0A6P6GC83_ZIZJJ</name>
<dbReference type="RefSeq" id="XP_024931748.1">
    <property type="nucleotide sequence ID" value="XM_025075980.3"/>
</dbReference>
<evidence type="ECO:0000256" key="1">
    <source>
        <dbReference type="SAM" id="MobiDB-lite"/>
    </source>
</evidence>
<proteinExistence type="predicted"/>
<keyword evidence="2" id="KW-1185">Reference proteome</keyword>
<dbReference type="InParanoid" id="A0A6P6GC83"/>
<gene>
    <name evidence="3" type="primary">LOC107423450</name>
</gene>
<reference evidence="3" key="1">
    <citation type="submission" date="2025-08" db="UniProtKB">
        <authorList>
            <consortium name="RefSeq"/>
        </authorList>
    </citation>
    <scope>IDENTIFICATION</scope>
    <source>
        <tissue evidence="3">Seedling</tissue>
    </source>
</reference>